<sequence length="277" mass="31070">MRTTFATLHLIILKKVRQRIQRTYLGNRATEAEALDTLSSYIFCKCFSNLSSGTPTSLLPVRNLAASLQMEDSPSQVYSDSSSMDSVMDSADGSFSSVDKDKVRAIAKLPVAKDLFALRSYESNDYMKFIVVVLLELVCCTSEPNPHRQKQLFTVLSDHLVEVGAIPRCLLSNELYSIRERFYLTLDQLLKTTRKFLNTEAAPQDVPTTASACENESTRALLPRMFHDPERQSGRKCRSKYVEVAEVGKRGFGKVVKDSWRLLDKPEGGASVHGRQC</sequence>
<evidence type="ECO:0000313" key="5">
    <source>
        <dbReference type="WBParaSite" id="TMUE_1000004413.1"/>
    </source>
</evidence>
<reference evidence="5" key="1">
    <citation type="submission" date="2019-12" db="UniProtKB">
        <authorList>
            <consortium name="WormBaseParasite"/>
        </authorList>
    </citation>
    <scope>IDENTIFICATION</scope>
</reference>
<evidence type="ECO:0000313" key="4">
    <source>
        <dbReference type="Proteomes" id="UP000046395"/>
    </source>
</evidence>
<dbReference type="AlphaFoldDB" id="A0A5S6QB39"/>
<accession>A0A5S6QB39</accession>
<keyword evidence="2" id="KW-0808">Transferase</keyword>
<protein>
    <recommendedName>
        <fullName evidence="1">non-specific serine/threonine protein kinase</fullName>
        <ecNumber evidence="1">2.7.11.1</ecNumber>
    </recommendedName>
</protein>
<dbReference type="Pfam" id="PF22949">
    <property type="entry name" value="HRI2_3H"/>
    <property type="match status" value="1"/>
</dbReference>
<keyword evidence="4" id="KW-1185">Reference proteome</keyword>
<proteinExistence type="predicted"/>
<dbReference type="Proteomes" id="UP000046395">
    <property type="component" value="Unassembled WGS sequence"/>
</dbReference>
<organism evidence="4 5">
    <name type="scientific">Trichuris muris</name>
    <name type="common">Mouse whipworm</name>
    <dbReference type="NCBI Taxonomy" id="70415"/>
    <lineage>
        <taxon>Eukaryota</taxon>
        <taxon>Metazoa</taxon>
        <taxon>Ecdysozoa</taxon>
        <taxon>Nematoda</taxon>
        <taxon>Enoplea</taxon>
        <taxon>Dorylaimia</taxon>
        <taxon>Trichinellida</taxon>
        <taxon>Trichuridae</taxon>
        <taxon>Trichuris</taxon>
    </lineage>
</organism>
<dbReference type="EC" id="2.7.11.1" evidence="1"/>
<evidence type="ECO:0000259" key="3">
    <source>
        <dbReference type="Pfam" id="PF22949"/>
    </source>
</evidence>
<dbReference type="WBParaSite" id="TMUE_1000004413.1">
    <property type="protein sequence ID" value="TMUE_1000004413.1"/>
    <property type="gene ID" value="WBGene00298945"/>
</dbReference>
<keyword evidence="2" id="KW-0723">Serine/threonine-protein kinase</keyword>
<feature type="domain" description="Heme-regulated eIF-2-alpha kinase helical" evidence="3">
    <location>
        <begin position="128"/>
        <end position="201"/>
    </location>
</feature>
<keyword evidence="2" id="KW-0418">Kinase</keyword>
<evidence type="ECO:0000256" key="2">
    <source>
        <dbReference type="ARBA" id="ARBA00022527"/>
    </source>
</evidence>
<dbReference type="GO" id="GO:0004674">
    <property type="term" value="F:protein serine/threonine kinase activity"/>
    <property type="evidence" value="ECO:0007669"/>
    <property type="project" value="UniProtKB-KW"/>
</dbReference>
<dbReference type="InterPro" id="IPR054521">
    <property type="entry name" value="HRI2_3H"/>
</dbReference>
<name>A0A5S6QB39_TRIMR</name>
<evidence type="ECO:0000256" key="1">
    <source>
        <dbReference type="ARBA" id="ARBA00012513"/>
    </source>
</evidence>
<dbReference type="GO" id="GO:0006950">
    <property type="term" value="P:response to stress"/>
    <property type="evidence" value="ECO:0007669"/>
    <property type="project" value="UniProtKB-ARBA"/>
</dbReference>